<keyword evidence="2" id="KW-1185">Reference proteome</keyword>
<reference evidence="1" key="1">
    <citation type="journal article" date="2013" name="Nat. Commun.">
        <title>Whole-genome sequencing of Oryza brachyantha reveals mechanisms underlying Oryza genome evolution.</title>
        <authorList>
            <person name="Chen J."/>
            <person name="Huang Q."/>
            <person name="Gao D."/>
            <person name="Wang J."/>
            <person name="Lang Y."/>
            <person name="Liu T."/>
            <person name="Li B."/>
            <person name="Bai Z."/>
            <person name="Luis Goicoechea J."/>
            <person name="Liang C."/>
            <person name="Chen C."/>
            <person name="Zhang W."/>
            <person name="Sun S."/>
            <person name="Liao Y."/>
            <person name="Zhang X."/>
            <person name="Yang L."/>
            <person name="Song C."/>
            <person name="Wang M."/>
            <person name="Shi J."/>
            <person name="Liu G."/>
            <person name="Liu J."/>
            <person name="Zhou H."/>
            <person name="Zhou W."/>
            <person name="Yu Q."/>
            <person name="An N."/>
            <person name="Chen Y."/>
            <person name="Cai Q."/>
            <person name="Wang B."/>
            <person name="Liu B."/>
            <person name="Min J."/>
            <person name="Huang Y."/>
            <person name="Wu H."/>
            <person name="Li Z."/>
            <person name="Zhang Y."/>
            <person name="Yin Y."/>
            <person name="Song W."/>
            <person name="Jiang J."/>
            <person name="Jackson S.A."/>
            <person name="Wing R.A."/>
            <person name="Wang J."/>
            <person name="Chen M."/>
        </authorList>
    </citation>
    <scope>NUCLEOTIDE SEQUENCE [LARGE SCALE GENOMIC DNA]</scope>
    <source>
        <strain evidence="1">cv. IRGC 101232</strain>
    </source>
</reference>
<name>J3L7V8_ORYBR</name>
<reference evidence="1" key="2">
    <citation type="submission" date="2013-04" db="UniProtKB">
        <authorList>
            <consortium name="EnsemblPlants"/>
        </authorList>
    </citation>
    <scope>IDENTIFICATION</scope>
</reference>
<protein>
    <submittedName>
        <fullName evidence="1">Uncharacterized protein</fullName>
    </submittedName>
</protein>
<evidence type="ECO:0000313" key="1">
    <source>
        <dbReference type="EnsemblPlants" id="OB01G53140.1"/>
    </source>
</evidence>
<accession>J3L7V8</accession>
<dbReference type="HOGENOM" id="CLU_2531071_0_0_1"/>
<dbReference type="AlphaFoldDB" id="J3L7V8"/>
<sequence length="84" mass="9765">MYKLKLHDANCYRTKRRKDSTIPNSGFTLLLCKWPMKCHRISWGSCNNGRSNRTPVKPFPNGEFRSTSRNQIRTCGALETNSWT</sequence>
<dbReference type="Gramene" id="OB01G53140.1">
    <property type="protein sequence ID" value="OB01G53140.1"/>
    <property type="gene ID" value="OB01G53140"/>
</dbReference>
<evidence type="ECO:0000313" key="2">
    <source>
        <dbReference type="Proteomes" id="UP000006038"/>
    </source>
</evidence>
<dbReference type="EnsemblPlants" id="OB01G53140.1">
    <property type="protein sequence ID" value="OB01G53140.1"/>
    <property type="gene ID" value="OB01G53140"/>
</dbReference>
<dbReference type="Proteomes" id="UP000006038">
    <property type="component" value="Chromosome 1"/>
</dbReference>
<proteinExistence type="predicted"/>
<organism evidence="1">
    <name type="scientific">Oryza brachyantha</name>
    <name type="common">malo sina</name>
    <dbReference type="NCBI Taxonomy" id="4533"/>
    <lineage>
        <taxon>Eukaryota</taxon>
        <taxon>Viridiplantae</taxon>
        <taxon>Streptophyta</taxon>
        <taxon>Embryophyta</taxon>
        <taxon>Tracheophyta</taxon>
        <taxon>Spermatophyta</taxon>
        <taxon>Magnoliopsida</taxon>
        <taxon>Liliopsida</taxon>
        <taxon>Poales</taxon>
        <taxon>Poaceae</taxon>
        <taxon>BOP clade</taxon>
        <taxon>Oryzoideae</taxon>
        <taxon>Oryzeae</taxon>
        <taxon>Oryzinae</taxon>
        <taxon>Oryza</taxon>
    </lineage>
</organism>